<organism evidence="1">
    <name type="scientific">Arundo donax</name>
    <name type="common">Giant reed</name>
    <name type="synonym">Donax arundinaceus</name>
    <dbReference type="NCBI Taxonomy" id="35708"/>
    <lineage>
        <taxon>Eukaryota</taxon>
        <taxon>Viridiplantae</taxon>
        <taxon>Streptophyta</taxon>
        <taxon>Embryophyta</taxon>
        <taxon>Tracheophyta</taxon>
        <taxon>Spermatophyta</taxon>
        <taxon>Magnoliopsida</taxon>
        <taxon>Liliopsida</taxon>
        <taxon>Poales</taxon>
        <taxon>Poaceae</taxon>
        <taxon>PACMAD clade</taxon>
        <taxon>Arundinoideae</taxon>
        <taxon>Arundineae</taxon>
        <taxon>Arundo</taxon>
    </lineage>
</organism>
<dbReference type="AlphaFoldDB" id="A0A0A9A1E5"/>
<protein>
    <recommendedName>
        <fullName evidence="2">Lipoprotein</fullName>
    </recommendedName>
</protein>
<name>A0A0A9A1E5_ARUDO</name>
<dbReference type="EMBL" id="GBRH01255065">
    <property type="protein sequence ID" value="JAD42830.1"/>
    <property type="molecule type" value="Transcribed_RNA"/>
</dbReference>
<sequence length="41" mass="4362">MGFVRLPGCGIRSWMPACVISASCGAPANMECTPVERGLHR</sequence>
<evidence type="ECO:0000313" key="1">
    <source>
        <dbReference type="EMBL" id="JAD42830.1"/>
    </source>
</evidence>
<reference evidence="1" key="2">
    <citation type="journal article" date="2015" name="Data Brief">
        <title>Shoot transcriptome of the giant reed, Arundo donax.</title>
        <authorList>
            <person name="Barrero R.A."/>
            <person name="Guerrero F.D."/>
            <person name="Moolhuijzen P."/>
            <person name="Goolsby J.A."/>
            <person name="Tidwell J."/>
            <person name="Bellgard S.E."/>
            <person name="Bellgard M.I."/>
        </authorList>
    </citation>
    <scope>NUCLEOTIDE SEQUENCE</scope>
    <source>
        <tissue evidence="1">Shoot tissue taken approximately 20 cm above the soil surface</tissue>
    </source>
</reference>
<accession>A0A0A9A1E5</accession>
<dbReference type="PROSITE" id="PS51257">
    <property type="entry name" value="PROKAR_LIPOPROTEIN"/>
    <property type="match status" value="1"/>
</dbReference>
<reference evidence="1" key="1">
    <citation type="submission" date="2014-09" db="EMBL/GenBank/DDBJ databases">
        <authorList>
            <person name="Magalhaes I.L.F."/>
            <person name="Oliveira U."/>
            <person name="Santos F.R."/>
            <person name="Vidigal T.H.D.A."/>
            <person name="Brescovit A.D."/>
            <person name="Santos A.J."/>
        </authorList>
    </citation>
    <scope>NUCLEOTIDE SEQUENCE</scope>
    <source>
        <tissue evidence="1">Shoot tissue taken approximately 20 cm above the soil surface</tissue>
    </source>
</reference>
<evidence type="ECO:0008006" key="2">
    <source>
        <dbReference type="Google" id="ProtNLM"/>
    </source>
</evidence>
<proteinExistence type="predicted"/>